<accession>A0A1H0QLE4</accession>
<dbReference type="InterPro" id="IPR038658">
    <property type="entry name" value="SsgB_sf"/>
</dbReference>
<dbReference type="GO" id="GO:0000917">
    <property type="term" value="P:division septum assembly"/>
    <property type="evidence" value="ECO:0007669"/>
    <property type="project" value="UniProtKB-KW"/>
</dbReference>
<evidence type="ECO:0000313" key="8">
    <source>
        <dbReference type="Proteomes" id="UP000198741"/>
    </source>
</evidence>
<evidence type="ECO:0000313" key="7">
    <source>
        <dbReference type="EMBL" id="SDP18144.1"/>
    </source>
</evidence>
<dbReference type="Gene3D" id="2.30.31.20">
    <property type="entry name" value="Sporulation-specific cell division protein SsgB"/>
    <property type="match status" value="1"/>
</dbReference>
<keyword evidence="5" id="KW-0717">Septation</keyword>
<dbReference type="OrthoDB" id="3853096at2"/>
<dbReference type="STRING" id="1090615.SAMN04515671_3148"/>
<dbReference type="InterPro" id="IPR006776">
    <property type="entry name" value="SsgB"/>
</dbReference>
<gene>
    <name evidence="7" type="ORF">SAMN04515671_3148</name>
</gene>
<dbReference type="GO" id="GO:0030428">
    <property type="term" value="C:cell septum"/>
    <property type="evidence" value="ECO:0007669"/>
    <property type="project" value="UniProtKB-SubCell"/>
</dbReference>
<evidence type="ECO:0000256" key="5">
    <source>
        <dbReference type="ARBA" id="ARBA00023210"/>
    </source>
</evidence>
<keyword evidence="8" id="KW-1185">Reference proteome</keyword>
<reference evidence="7 8" key="1">
    <citation type="submission" date="2016-10" db="EMBL/GenBank/DDBJ databases">
        <authorList>
            <person name="de Groot N.N."/>
        </authorList>
    </citation>
    <scope>NUCLEOTIDE SEQUENCE [LARGE SCALE GENOMIC DNA]</scope>
    <source>
        <strain evidence="8">P4-7,KCTC 19426,CECT 7604</strain>
    </source>
</reference>
<proteinExistence type="inferred from homology"/>
<evidence type="ECO:0000256" key="3">
    <source>
        <dbReference type="ARBA" id="ARBA00022618"/>
    </source>
</evidence>
<dbReference type="Proteomes" id="UP000198741">
    <property type="component" value="Chromosome I"/>
</dbReference>
<dbReference type="GO" id="GO:0030435">
    <property type="term" value="P:sporulation resulting in formation of a cellular spore"/>
    <property type="evidence" value="ECO:0007669"/>
    <property type="project" value="UniProtKB-KW"/>
</dbReference>
<dbReference type="AlphaFoldDB" id="A0A1H0QLE4"/>
<keyword evidence="4" id="KW-0749">Sporulation</keyword>
<evidence type="ECO:0000256" key="2">
    <source>
        <dbReference type="ARBA" id="ARBA00009323"/>
    </source>
</evidence>
<sequence>MATQPTAIRHHSVIARTGMTLIAEAGDIEVDAELSFHSRDPFAIRVLFSVASAPAVEWVFSRDLLIDGLSVPAGAGDVQIFPCHAGIVFELSSPSGRARLLADPEVLTTFVQDTLGAVPRGAESRYFDLDLEIALLADLQLPGTPQS</sequence>
<keyword evidence="3 7" id="KW-0132">Cell division</keyword>
<evidence type="ECO:0000256" key="4">
    <source>
        <dbReference type="ARBA" id="ARBA00022969"/>
    </source>
</evidence>
<comment type="similarity">
    <text evidence="2">Belongs to the SsgA family.</text>
</comment>
<protein>
    <submittedName>
        <fullName evidence="7">Streptomyces sporulation and cell division protein, SsgA</fullName>
    </submittedName>
</protein>
<evidence type="ECO:0000256" key="6">
    <source>
        <dbReference type="ARBA" id="ARBA00023306"/>
    </source>
</evidence>
<dbReference type="RefSeq" id="WP_090477363.1">
    <property type="nucleotide sequence ID" value="NZ_LT629710.1"/>
</dbReference>
<evidence type="ECO:0000256" key="1">
    <source>
        <dbReference type="ARBA" id="ARBA00004431"/>
    </source>
</evidence>
<comment type="subcellular location">
    <subcellularLocation>
        <location evidence="1">Cell septum</location>
    </subcellularLocation>
</comment>
<name>A0A1H0QLE4_9ACTN</name>
<dbReference type="EMBL" id="LT629710">
    <property type="protein sequence ID" value="SDP18144.1"/>
    <property type="molecule type" value="Genomic_DNA"/>
</dbReference>
<keyword evidence="6" id="KW-0131">Cell cycle</keyword>
<dbReference type="Pfam" id="PF04686">
    <property type="entry name" value="SsgA"/>
    <property type="match status" value="1"/>
</dbReference>
<organism evidence="7 8">
    <name type="scientific">Nakamurella panacisegetis</name>
    <dbReference type="NCBI Taxonomy" id="1090615"/>
    <lineage>
        <taxon>Bacteria</taxon>
        <taxon>Bacillati</taxon>
        <taxon>Actinomycetota</taxon>
        <taxon>Actinomycetes</taxon>
        <taxon>Nakamurellales</taxon>
        <taxon>Nakamurellaceae</taxon>
        <taxon>Nakamurella</taxon>
    </lineage>
</organism>